<dbReference type="Proteomes" id="UP000635477">
    <property type="component" value="Unassembled WGS sequence"/>
</dbReference>
<dbReference type="InterPro" id="IPR020999">
    <property type="entry name" value="Chitin_synth_reg_RCR"/>
</dbReference>
<keyword evidence="2" id="KW-0812">Transmembrane</keyword>
<protein>
    <recommendedName>
        <fullName evidence="5">Ubiquitin-protein ligase sel1</fullName>
    </recommendedName>
</protein>
<evidence type="ECO:0000313" key="4">
    <source>
        <dbReference type="Proteomes" id="UP000635477"/>
    </source>
</evidence>
<keyword evidence="4" id="KW-1185">Reference proteome</keyword>
<accession>A0A8H4U4Z9</accession>
<reference evidence="3" key="1">
    <citation type="journal article" date="2020" name="BMC Genomics">
        <title>Correction to: Identification and distribution of gene clusters required for synthesis of sphingolipid metabolism inhibitors in diverse species of the filamentous fungus Fusarium.</title>
        <authorList>
            <person name="Kim H.S."/>
            <person name="Lohmar J.M."/>
            <person name="Busman M."/>
            <person name="Brown D.W."/>
            <person name="Naumann T.A."/>
            <person name="Divon H.H."/>
            <person name="Lysoe E."/>
            <person name="Uhlig S."/>
            <person name="Proctor R.H."/>
        </authorList>
    </citation>
    <scope>NUCLEOTIDE SEQUENCE</scope>
    <source>
        <strain evidence="3">NRRL 22465</strain>
    </source>
</reference>
<dbReference type="Pfam" id="PF12273">
    <property type="entry name" value="RCR"/>
    <property type="match status" value="1"/>
</dbReference>
<evidence type="ECO:0000256" key="2">
    <source>
        <dbReference type="SAM" id="Phobius"/>
    </source>
</evidence>
<dbReference type="EMBL" id="JABEYC010001074">
    <property type="protein sequence ID" value="KAF4969655.1"/>
    <property type="molecule type" value="Genomic_DNA"/>
</dbReference>
<comment type="caution">
    <text evidence="3">The sequence shown here is derived from an EMBL/GenBank/DDBJ whole genome shotgun (WGS) entry which is preliminary data.</text>
</comment>
<keyword evidence="2" id="KW-0472">Membrane</keyword>
<dbReference type="AlphaFoldDB" id="A0A8H4U4Z9"/>
<gene>
    <name evidence="3" type="ORF">FZEAL_10193</name>
</gene>
<feature type="region of interest" description="Disordered" evidence="1">
    <location>
        <begin position="139"/>
        <end position="182"/>
    </location>
</feature>
<organism evidence="3 4">
    <name type="scientific">Fusarium zealandicum</name>
    <dbReference type="NCBI Taxonomy" id="1053134"/>
    <lineage>
        <taxon>Eukaryota</taxon>
        <taxon>Fungi</taxon>
        <taxon>Dikarya</taxon>
        <taxon>Ascomycota</taxon>
        <taxon>Pezizomycotina</taxon>
        <taxon>Sordariomycetes</taxon>
        <taxon>Hypocreomycetidae</taxon>
        <taxon>Hypocreales</taxon>
        <taxon>Nectriaceae</taxon>
        <taxon>Fusarium</taxon>
        <taxon>Fusarium staphyleae species complex</taxon>
    </lineage>
</organism>
<evidence type="ECO:0000256" key="1">
    <source>
        <dbReference type="SAM" id="MobiDB-lite"/>
    </source>
</evidence>
<reference evidence="3" key="2">
    <citation type="submission" date="2020-05" db="EMBL/GenBank/DDBJ databases">
        <authorList>
            <person name="Kim H.-S."/>
            <person name="Proctor R.H."/>
            <person name="Brown D.W."/>
        </authorList>
    </citation>
    <scope>NUCLEOTIDE SEQUENCE</scope>
    <source>
        <strain evidence="3">NRRL 22465</strain>
    </source>
</reference>
<evidence type="ECO:0008006" key="5">
    <source>
        <dbReference type="Google" id="ProtNLM"/>
    </source>
</evidence>
<proteinExistence type="predicted"/>
<name>A0A8H4U4Z9_9HYPO</name>
<dbReference type="OrthoDB" id="5400539at2759"/>
<evidence type="ECO:0000313" key="3">
    <source>
        <dbReference type="EMBL" id="KAF4969655.1"/>
    </source>
</evidence>
<feature type="transmembrane region" description="Helical" evidence="2">
    <location>
        <begin position="49"/>
        <end position="73"/>
    </location>
</feature>
<sequence length="182" mass="20835">MATFVRRALQRRDDDDDGDDDYDDDQIFADQYEGEDSWDTWVYDEKTQIIKWVIAGVILLLFLGWIVGGYWHAKKRIEKGLRPLAYHRCFVSRRMMARVDPSYAYPPHVYYATYAPPPDGHHGQPGAYPMYSMPPPVYDPSRPPVYDGPPDGGFKTNPAQGHERRDDGPADYYAPPGPPPAR</sequence>
<keyword evidence="2" id="KW-1133">Transmembrane helix</keyword>